<evidence type="ECO:0008006" key="5">
    <source>
        <dbReference type="Google" id="ProtNLM"/>
    </source>
</evidence>
<comment type="caution">
    <text evidence="3">The sequence shown here is derived from an EMBL/GenBank/DDBJ whole genome shotgun (WGS) entry which is preliminary data.</text>
</comment>
<evidence type="ECO:0000313" key="4">
    <source>
        <dbReference type="Proteomes" id="UP000321181"/>
    </source>
</evidence>
<keyword evidence="1" id="KW-0472">Membrane</keyword>
<name>A0A512DAZ3_9CELL</name>
<reference evidence="3 4" key="1">
    <citation type="submission" date="2019-07" db="EMBL/GenBank/DDBJ databases">
        <title>Whole genome shotgun sequence of Cellulomonas aerilata NBRC 106308.</title>
        <authorList>
            <person name="Hosoyama A."/>
            <person name="Uohara A."/>
            <person name="Ohji S."/>
            <person name="Ichikawa N."/>
        </authorList>
    </citation>
    <scope>NUCLEOTIDE SEQUENCE [LARGE SCALE GENOMIC DNA]</scope>
    <source>
        <strain evidence="3 4">NBRC 106308</strain>
    </source>
</reference>
<evidence type="ECO:0000256" key="2">
    <source>
        <dbReference type="SAM" id="SignalP"/>
    </source>
</evidence>
<dbReference type="EMBL" id="BJYY01000011">
    <property type="protein sequence ID" value="GEO33651.1"/>
    <property type="molecule type" value="Genomic_DNA"/>
</dbReference>
<evidence type="ECO:0000256" key="1">
    <source>
        <dbReference type="SAM" id="Phobius"/>
    </source>
</evidence>
<sequence length="199" mass="20144">MSRPVPTARRPLRRVLAVAAVLLGSAVAAHGAGGGPAPSLGALVVPAGLMVAVAAVLTGGRPPRRVSLGLVSASQYVVHHLLTVSASHAHDLAGGTSAATASGPGLGSVQSDAVMLTMHLAATLAAALLLAQGDRVLGWLVAAVRPAWQRCAVTVHPVRLPRRVVVAAPVAVRPGRWWVRGRPRRGPPRGVGVALLVTA</sequence>
<keyword evidence="1" id="KW-0812">Transmembrane</keyword>
<proteinExistence type="predicted"/>
<gene>
    <name evidence="3" type="ORF">CAE01nite_13760</name>
</gene>
<dbReference type="RefSeq" id="WP_146901957.1">
    <property type="nucleotide sequence ID" value="NZ_BAAARM010000002.1"/>
</dbReference>
<organism evidence="3 4">
    <name type="scientific">Cellulomonas aerilata</name>
    <dbReference type="NCBI Taxonomy" id="515326"/>
    <lineage>
        <taxon>Bacteria</taxon>
        <taxon>Bacillati</taxon>
        <taxon>Actinomycetota</taxon>
        <taxon>Actinomycetes</taxon>
        <taxon>Micrococcales</taxon>
        <taxon>Cellulomonadaceae</taxon>
        <taxon>Cellulomonas</taxon>
    </lineage>
</organism>
<dbReference type="Proteomes" id="UP000321181">
    <property type="component" value="Unassembled WGS sequence"/>
</dbReference>
<keyword evidence="1" id="KW-1133">Transmembrane helix</keyword>
<dbReference type="AlphaFoldDB" id="A0A512DAZ3"/>
<feature type="chain" id="PRO_5021742329" description="Integral membrane protein" evidence="2">
    <location>
        <begin position="32"/>
        <end position="199"/>
    </location>
</feature>
<keyword evidence="4" id="KW-1185">Reference proteome</keyword>
<evidence type="ECO:0000313" key="3">
    <source>
        <dbReference type="EMBL" id="GEO33651.1"/>
    </source>
</evidence>
<accession>A0A512DAZ3</accession>
<feature type="transmembrane region" description="Helical" evidence="1">
    <location>
        <begin position="38"/>
        <end position="57"/>
    </location>
</feature>
<feature type="signal peptide" evidence="2">
    <location>
        <begin position="1"/>
        <end position="31"/>
    </location>
</feature>
<keyword evidence="2" id="KW-0732">Signal</keyword>
<protein>
    <recommendedName>
        <fullName evidence="5">Integral membrane protein</fullName>
    </recommendedName>
</protein>